<comment type="caution">
    <text evidence="5">The sequence shown here is derived from an EMBL/GenBank/DDBJ whole genome shotgun (WGS) entry which is preliminary data.</text>
</comment>
<evidence type="ECO:0000256" key="3">
    <source>
        <dbReference type="PROSITE-ProRule" id="PRU00024"/>
    </source>
</evidence>
<dbReference type="SMART" id="SM00612">
    <property type="entry name" value="Kelch"/>
    <property type="match status" value="3"/>
</dbReference>
<dbReference type="Gene3D" id="3.30.160.60">
    <property type="entry name" value="Classic Zinc Finger"/>
    <property type="match status" value="1"/>
</dbReference>
<dbReference type="Gene3D" id="2.120.10.80">
    <property type="entry name" value="Kelch-type beta propeller"/>
    <property type="match status" value="1"/>
</dbReference>
<keyword evidence="6" id="KW-1185">Reference proteome</keyword>
<reference evidence="5 6" key="1">
    <citation type="submission" date="2016-11" db="EMBL/GenBank/DDBJ databases">
        <title>The macronuclear genome of Stentor coeruleus: a giant cell with tiny introns.</title>
        <authorList>
            <person name="Slabodnick M."/>
            <person name="Ruby J.G."/>
            <person name="Reiff S.B."/>
            <person name="Swart E.C."/>
            <person name="Gosai S."/>
            <person name="Prabakaran S."/>
            <person name="Witkowska E."/>
            <person name="Larue G.E."/>
            <person name="Fisher S."/>
            <person name="Freeman R.M."/>
            <person name="Gunawardena J."/>
            <person name="Chu W."/>
            <person name="Stover N.A."/>
            <person name="Gregory B.D."/>
            <person name="Nowacki M."/>
            <person name="Derisi J."/>
            <person name="Roy S.W."/>
            <person name="Marshall W.F."/>
            <person name="Sood P."/>
        </authorList>
    </citation>
    <scope>NUCLEOTIDE SEQUENCE [LARGE SCALE GENOMIC DNA]</scope>
    <source>
        <strain evidence="5">WM001</strain>
    </source>
</reference>
<keyword evidence="3" id="KW-0479">Metal-binding</keyword>
<keyword evidence="1" id="KW-0880">Kelch repeat</keyword>
<feature type="domain" description="B box-type" evidence="4">
    <location>
        <begin position="67"/>
        <end position="106"/>
    </location>
</feature>
<keyword evidence="2" id="KW-0677">Repeat</keyword>
<keyword evidence="3" id="KW-0863">Zinc-finger</keyword>
<dbReference type="Pfam" id="PF24681">
    <property type="entry name" value="Kelch_KLHDC2_KLHL20_DRC7"/>
    <property type="match status" value="1"/>
</dbReference>
<dbReference type="Proteomes" id="UP000187209">
    <property type="component" value="Unassembled WGS sequence"/>
</dbReference>
<organism evidence="5 6">
    <name type="scientific">Stentor coeruleus</name>
    <dbReference type="NCBI Taxonomy" id="5963"/>
    <lineage>
        <taxon>Eukaryota</taxon>
        <taxon>Sar</taxon>
        <taxon>Alveolata</taxon>
        <taxon>Ciliophora</taxon>
        <taxon>Postciliodesmatophora</taxon>
        <taxon>Heterotrichea</taxon>
        <taxon>Heterotrichida</taxon>
        <taxon>Stentoridae</taxon>
        <taxon>Stentor</taxon>
    </lineage>
</organism>
<evidence type="ECO:0000256" key="1">
    <source>
        <dbReference type="ARBA" id="ARBA00022441"/>
    </source>
</evidence>
<evidence type="ECO:0000313" key="6">
    <source>
        <dbReference type="Proteomes" id="UP000187209"/>
    </source>
</evidence>
<dbReference type="PROSITE" id="PS50119">
    <property type="entry name" value="ZF_BBOX"/>
    <property type="match status" value="1"/>
</dbReference>
<evidence type="ECO:0000259" key="4">
    <source>
        <dbReference type="PROSITE" id="PS50119"/>
    </source>
</evidence>
<sequence length="483" mass="55314">MDRPTIIACFSCSSQLNTESSDFYNFSGKKICPNCYESLTCGNFTKNPILSSDIQCTIPKNLPIINSTADFCNWHQKKCKLFCKSCKTLMCLYCLPNHSEHGFYDLFSKSIELLRNLRTLELTLRLIIQHEENSSEGQVLLENILETYDKLIKKAPGRIVSELTPILGDYIYRLQEICKDFAGFDCGEIDEMIKHGRDLIKEQKNRNYLHWCEWNDRCIHTIELETFKRTSSPLPDNKSFPYYCRSVSLPHKQILVCGGRKAANLTGLTDTFIVHLEENNRIEQVDSMKIGKSNHTLLYFEGFVYCIAGCDSTNQFSNKCERFDVSTLKWEMITSCNVLRDTCSACGVEDENCIYVFGGRIGNQIFTQSIEKYSVTRNSWEVLSFIIPHVASVHGCASLGNNKVLIFAGQDYDSKPLKTTYLCDLKSQTFELIGETNSKGGCVVNEVIIYQNKVYAYFFQGFTSRLLESWTINKQIWQIEAFS</sequence>
<dbReference type="PANTHER" id="PTHR46260:SF3">
    <property type="entry name" value="RING-TYPE DOMAIN-CONTAINING PROTEIN"/>
    <property type="match status" value="1"/>
</dbReference>
<accession>A0A1R2BPX3</accession>
<dbReference type="EMBL" id="MPUH01000502">
    <property type="protein sequence ID" value="OMJ78811.1"/>
    <property type="molecule type" value="Genomic_DNA"/>
</dbReference>
<name>A0A1R2BPX3_9CILI</name>
<dbReference type="InterPro" id="IPR051746">
    <property type="entry name" value="Kelch_domain_containing_8"/>
</dbReference>
<protein>
    <recommendedName>
        <fullName evidence="4">B box-type domain-containing protein</fullName>
    </recommendedName>
</protein>
<dbReference type="InterPro" id="IPR015915">
    <property type="entry name" value="Kelch-typ_b-propeller"/>
</dbReference>
<evidence type="ECO:0000313" key="5">
    <source>
        <dbReference type="EMBL" id="OMJ78811.1"/>
    </source>
</evidence>
<dbReference type="InterPro" id="IPR006652">
    <property type="entry name" value="Kelch_1"/>
</dbReference>
<dbReference type="SUPFAM" id="SSF117281">
    <property type="entry name" value="Kelch motif"/>
    <property type="match status" value="1"/>
</dbReference>
<keyword evidence="3" id="KW-0862">Zinc</keyword>
<dbReference type="PANTHER" id="PTHR46260">
    <property type="entry name" value="RING-TYPE DOMAIN-CONTAINING PROTEIN"/>
    <property type="match status" value="1"/>
</dbReference>
<dbReference type="AlphaFoldDB" id="A0A1R2BPX3"/>
<evidence type="ECO:0000256" key="2">
    <source>
        <dbReference type="ARBA" id="ARBA00022737"/>
    </source>
</evidence>
<dbReference type="InterPro" id="IPR000315">
    <property type="entry name" value="Znf_B-box"/>
</dbReference>
<dbReference type="SUPFAM" id="SSF57845">
    <property type="entry name" value="B-box zinc-binding domain"/>
    <property type="match status" value="1"/>
</dbReference>
<gene>
    <name evidence="5" type="ORF">SteCoe_21294</name>
</gene>
<dbReference type="GO" id="GO:0008270">
    <property type="term" value="F:zinc ion binding"/>
    <property type="evidence" value="ECO:0007669"/>
    <property type="project" value="UniProtKB-KW"/>
</dbReference>
<dbReference type="OrthoDB" id="283842at2759"/>
<proteinExistence type="predicted"/>